<dbReference type="GO" id="GO:0016301">
    <property type="term" value="F:kinase activity"/>
    <property type="evidence" value="ECO:0007669"/>
    <property type="project" value="UniProtKB-KW"/>
</dbReference>
<keyword evidence="7" id="KW-0547">Nucleotide-binding</keyword>
<dbReference type="InterPro" id="IPR036097">
    <property type="entry name" value="HisK_dim/P_sf"/>
</dbReference>
<feature type="domain" description="HAMP" evidence="12">
    <location>
        <begin position="177"/>
        <end position="232"/>
    </location>
</feature>
<dbReference type="RefSeq" id="WP_028690919.1">
    <property type="nucleotide sequence ID" value="NZ_CP081966.1"/>
</dbReference>
<evidence type="ECO:0000256" key="9">
    <source>
        <dbReference type="ARBA" id="ARBA00022840"/>
    </source>
</evidence>
<dbReference type="InterPro" id="IPR038428">
    <property type="entry name" value="HK_sensor_dom_sf"/>
</dbReference>
<evidence type="ECO:0000256" key="2">
    <source>
        <dbReference type="ARBA" id="ARBA00004651"/>
    </source>
</evidence>
<evidence type="ECO:0000256" key="8">
    <source>
        <dbReference type="ARBA" id="ARBA00022777"/>
    </source>
</evidence>
<sequence>MLDRHSLFWKLTVLLVGFCLLMIGLSYSWGRHMETQDAFLSEPARQVLRGYAAEAEQAWRSGDREGVDAWLATMREREQGWVGVLDGDLQPLGSADLSAGQAQRLTRLRGVDWPMSRRTIGQPWLRLPFPGAPEQGMLVIELPERFNPGQYRLFWRIVTNGIIPGLFTLLLCVGLYRMLIVPLNQLREQANAWRADQLAARLDSRTTRRKDELGELARAFDQMAERLQGTVALQQQLLRDLSHELRTPLSRLRVACDGETDLQRLRERLHREVDGMQQLVEDTLQLAWQDAERAPVNLEPIQVAALWDLLSENACYESGWAPRRLRCELSADCWVQGSLNDLAQALENMLRNAIRHSPEAGVVRLSGWREGGYWRIDLEDEGGGVAEEDLERIFAPFSRLEGSRPGDGGFGLGLSIARNAIRRQGGRVWAVNGERGLRLCLRLAAGESSPLRDKPAPGTYSHPL</sequence>
<evidence type="ECO:0000256" key="10">
    <source>
        <dbReference type="SAM" id="Phobius"/>
    </source>
</evidence>
<dbReference type="Pfam" id="PF00512">
    <property type="entry name" value="HisKA"/>
    <property type="match status" value="1"/>
</dbReference>
<dbReference type="InterPro" id="IPR003660">
    <property type="entry name" value="HAMP_dom"/>
</dbReference>
<dbReference type="CDD" id="cd00082">
    <property type="entry name" value="HisKA"/>
    <property type="match status" value="1"/>
</dbReference>
<proteinExistence type="predicted"/>
<dbReference type="PANTHER" id="PTHR44936">
    <property type="entry name" value="SENSOR PROTEIN CREC"/>
    <property type="match status" value="1"/>
</dbReference>
<dbReference type="PROSITE" id="PS50885">
    <property type="entry name" value="HAMP"/>
    <property type="match status" value="1"/>
</dbReference>
<dbReference type="SMART" id="SM00388">
    <property type="entry name" value="HisKA"/>
    <property type="match status" value="1"/>
</dbReference>
<evidence type="ECO:0000256" key="1">
    <source>
        <dbReference type="ARBA" id="ARBA00000085"/>
    </source>
</evidence>
<evidence type="ECO:0000256" key="7">
    <source>
        <dbReference type="ARBA" id="ARBA00022741"/>
    </source>
</evidence>
<keyword evidence="6" id="KW-0808">Transferase</keyword>
<dbReference type="EC" id="2.7.13.3" evidence="3"/>
<accession>A0ABX9B5J7</accession>
<keyword evidence="10" id="KW-0472">Membrane</keyword>
<dbReference type="SMART" id="SM00304">
    <property type="entry name" value="HAMP"/>
    <property type="match status" value="1"/>
</dbReference>
<evidence type="ECO:0000256" key="3">
    <source>
        <dbReference type="ARBA" id="ARBA00012438"/>
    </source>
</evidence>
<dbReference type="InterPro" id="IPR004358">
    <property type="entry name" value="Sig_transdc_His_kin-like_C"/>
</dbReference>
<dbReference type="Gene3D" id="3.30.450.170">
    <property type="entry name" value="Two-component histidine kinase, sensor domain"/>
    <property type="match status" value="1"/>
</dbReference>
<keyword evidence="9" id="KW-0067">ATP-binding</keyword>
<dbReference type="InterPro" id="IPR003594">
    <property type="entry name" value="HATPase_dom"/>
</dbReference>
<keyword evidence="5" id="KW-0597">Phosphoprotein</keyword>
<evidence type="ECO:0000259" key="12">
    <source>
        <dbReference type="PROSITE" id="PS50885"/>
    </source>
</evidence>
<dbReference type="InterPro" id="IPR031930">
    <property type="entry name" value="HK_sensor"/>
</dbReference>
<reference evidence="13 14" key="1">
    <citation type="submission" date="2021-08" db="EMBL/GenBank/DDBJ databases">
        <title>Bactericidal Effect of Pseudomonas oryziphila sp. nov., a novel Pseudomonas Species Against Xanthomonas oryzae Reduces Disease Severity of Bacterial Leaf Streak of Rice.</title>
        <authorList>
            <person name="Yang R."/>
            <person name="Li S."/>
            <person name="Li Y."/>
            <person name="Yan Y."/>
            <person name="Fang Y."/>
            <person name="Zou L."/>
            <person name="Chen G."/>
        </authorList>
    </citation>
    <scope>NUCLEOTIDE SEQUENCE [LARGE SCALE GENOMIC DNA]</scope>
    <source>
        <strain evidence="13 14">DSM 17497</strain>
    </source>
</reference>
<evidence type="ECO:0000256" key="4">
    <source>
        <dbReference type="ARBA" id="ARBA00022475"/>
    </source>
</evidence>
<gene>
    <name evidence="13" type="ORF">K5H97_06745</name>
</gene>
<dbReference type="Pfam" id="PF02518">
    <property type="entry name" value="HATPase_c"/>
    <property type="match status" value="1"/>
</dbReference>
<dbReference type="CDD" id="cd06225">
    <property type="entry name" value="HAMP"/>
    <property type="match status" value="1"/>
</dbReference>
<dbReference type="SUPFAM" id="SSF158472">
    <property type="entry name" value="HAMP domain-like"/>
    <property type="match status" value="1"/>
</dbReference>
<dbReference type="InterPro" id="IPR036890">
    <property type="entry name" value="HATPase_C_sf"/>
</dbReference>
<dbReference type="InterPro" id="IPR005467">
    <property type="entry name" value="His_kinase_dom"/>
</dbReference>
<dbReference type="SMART" id="SM00387">
    <property type="entry name" value="HATPase_c"/>
    <property type="match status" value="1"/>
</dbReference>
<dbReference type="Gene3D" id="3.30.565.10">
    <property type="entry name" value="Histidine kinase-like ATPase, C-terminal domain"/>
    <property type="match status" value="1"/>
</dbReference>
<feature type="transmembrane region" description="Helical" evidence="10">
    <location>
        <begin position="7"/>
        <end position="29"/>
    </location>
</feature>
<keyword evidence="4" id="KW-1003">Cell membrane</keyword>
<dbReference type="PRINTS" id="PR00344">
    <property type="entry name" value="BCTRLSENSOR"/>
</dbReference>
<comment type="subcellular location">
    <subcellularLocation>
        <location evidence="2">Cell membrane</location>
        <topology evidence="2">Multi-pass membrane protein</topology>
    </subcellularLocation>
</comment>
<protein>
    <recommendedName>
        <fullName evidence="3">histidine kinase</fullName>
        <ecNumber evidence="3">2.7.13.3</ecNumber>
    </recommendedName>
</protein>
<dbReference type="PROSITE" id="PS50109">
    <property type="entry name" value="HIS_KIN"/>
    <property type="match status" value="1"/>
</dbReference>
<keyword evidence="8 13" id="KW-0418">Kinase</keyword>
<evidence type="ECO:0000259" key="11">
    <source>
        <dbReference type="PROSITE" id="PS50109"/>
    </source>
</evidence>
<name>A0ABX9B5J7_9PSED</name>
<dbReference type="PANTHER" id="PTHR44936:SF10">
    <property type="entry name" value="SENSOR PROTEIN RSTB"/>
    <property type="match status" value="1"/>
</dbReference>
<evidence type="ECO:0000256" key="6">
    <source>
        <dbReference type="ARBA" id="ARBA00022679"/>
    </source>
</evidence>
<keyword evidence="10" id="KW-1133">Transmembrane helix</keyword>
<dbReference type="InterPro" id="IPR003661">
    <property type="entry name" value="HisK_dim/P_dom"/>
</dbReference>
<dbReference type="SUPFAM" id="SSF47384">
    <property type="entry name" value="Homodimeric domain of signal transducing histidine kinase"/>
    <property type="match status" value="1"/>
</dbReference>
<evidence type="ECO:0000313" key="13">
    <source>
        <dbReference type="EMBL" id="QZP28037.1"/>
    </source>
</evidence>
<dbReference type="SUPFAM" id="SSF55874">
    <property type="entry name" value="ATPase domain of HSP90 chaperone/DNA topoisomerase II/histidine kinase"/>
    <property type="match status" value="1"/>
</dbReference>
<dbReference type="InterPro" id="IPR050980">
    <property type="entry name" value="2C_sensor_his_kinase"/>
</dbReference>
<comment type="catalytic activity">
    <reaction evidence="1">
        <text>ATP + protein L-histidine = ADP + protein N-phospho-L-histidine.</text>
        <dbReference type="EC" id="2.7.13.3"/>
    </reaction>
</comment>
<dbReference type="Pfam" id="PF00672">
    <property type="entry name" value="HAMP"/>
    <property type="match status" value="1"/>
</dbReference>
<dbReference type="Proteomes" id="UP000825591">
    <property type="component" value="Chromosome"/>
</dbReference>
<evidence type="ECO:0000313" key="14">
    <source>
        <dbReference type="Proteomes" id="UP000825591"/>
    </source>
</evidence>
<dbReference type="EMBL" id="CP081966">
    <property type="protein sequence ID" value="QZP28037.1"/>
    <property type="molecule type" value="Genomic_DNA"/>
</dbReference>
<evidence type="ECO:0000256" key="5">
    <source>
        <dbReference type="ARBA" id="ARBA00022553"/>
    </source>
</evidence>
<organism evidence="13 14">
    <name type="scientific">Pseudomonas mosselii</name>
    <dbReference type="NCBI Taxonomy" id="78327"/>
    <lineage>
        <taxon>Bacteria</taxon>
        <taxon>Pseudomonadati</taxon>
        <taxon>Pseudomonadota</taxon>
        <taxon>Gammaproteobacteria</taxon>
        <taxon>Pseudomonadales</taxon>
        <taxon>Pseudomonadaceae</taxon>
        <taxon>Pseudomonas</taxon>
    </lineage>
</organism>
<dbReference type="Gene3D" id="1.10.8.500">
    <property type="entry name" value="HAMP domain in histidine kinase"/>
    <property type="match status" value="1"/>
</dbReference>
<dbReference type="Pfam" id="PF16750">
    <property type="entry name" value="HK_sensor"/>
    <property type="match status" value="1"/>
</dbReference>
<feature type="domain" description="Histidine kinase" evidence="11">
    <location>
        <begin position="240"/>
        <end position="447"/>
    </location>
</feature>
<keyword evidence="10" id="KW-0812">Transmembrane</keyword>
<dbReference type="Gene3D" id="1.10.287.130">
    <property type="match status" value="1"/>
</dbReference>
<keyword evidence="14" id="KW-1185">Reference proteome</keyword>